<reference evidence="1 2" key="1">
    <citation type="submission" date="2015-04" db="EMBL/GenBank/DDBJ databases">
        <authorList>
            <person name="Syromyatnikov M.Y."/>
            <person name="Popov V.N."/>
        </authorList>
    </citation>
    <scope>NUCLEOTIDE SEQUENCE [LARGE SCALE GENOMIC DNA]</scope>
</reference>
<proteinExistence type="predicted"/>
<keyword evidence="2" id="KW-1185">Reference proteome</keyword>
<accession>A0A1J1IK76</accession>
<evidence type="ECO:0000313" key="2">
    <source>
        <dbReference type="Proteomes" id="UP000183832"/>
    </source>
</evidence>
<sequence length="59" mass="6867">MVDLVNLRNQGALGMEKYGKLKTSLEIFLILDSLKHPQQLILKPHTIDYLFTRNNRDVN</sequence>
<protein>
    <submittedName>
        <fullName evidence="1">CLUMA_CG013905, isoform A</fullName>
    </submittedName>
</protein>
<dbReference type="Proteomes" id="UP000183832">
    <property type="component" value="Unassembled WGS sequence"/>
</dbReference>
<dbReference type="AlphaFoldDB" id="A0A1J1IK76"/>
<evidence type="ECO:0000313" key="1">
    <source>
        <dbReference type="EMBL" id="CRL00645.1"/>
    </source>
</evidence>
<organism evidence="1 2">
    <name type="scientific">Clunio marinus</name>
    <dbReference type="NCBI Taxonomy" id="568069"/>
    <lineage>
        <taxon>Eukaryota</taxon>
        <taxon>Metazoa</taxon>
        <taxon>Ecdysozoa</taxon>
        <taxon>Arthropoda</taxon>
        <taxon>Hexapoda</taxon>
        <taxon>Insecta</taxon>
        <taxon>Pterygota</taxon>
        <taxon>Neoptera</taxon>
        <taxon>Endopterygota</taxon>
        <taxon>Diptera</taxon>
        <taxon>Nematocera</taxon>
        <taxon>Chironomoidea</taxon>
        <taxon>Chironomidae</taxon>
        <taxon>Clunio</taxon>
    </lineage>
</organism>
<gene>
    <name evidence="1" type="ORF">CLUMA_CG013905</name>
</gene>
<name>A0A1J1IK76_9DIPT</name>
<dbReference type="EMBL" id="CVRI01000054">
    <property type="protein sequence ID" value="CRL00645.1"/>
    <property type="molecule type" value="Genomic_DNA"/>
</dbReference>